<dbReference type="PANTHER" id="PTHR34390:SF1">
    <property type="entry name" value="SUCCINATE TRANSPORTER SUBUNIT YJJB-RELATED"/>
    <property type="match status" value="1"/>
</dbReference>
<dbReference type="RefSeq" id="WP_070788567.1">
    <property type="nucleotide sequence ID" value="NZ_MKIQ01000029.1"/>
</dbReference>
<dbReference type="InterPro" id="IPR050539">
    <property type="entry name" value="ThrE_Dicarb/AminoAcid_Exp"/>
</dbReference>
<dbReference type="Pfam" id="PF12821">
    <property type="entry name" value="ThrE_2"/>
    <property type="match status" value="1"/>
</dbReference>
<sequence>MNLLLQFIAAFLGTISFAVIFEVPKKYYIYSGFIGAAGWMIYLFVLYTFNTPVIALFVSSLILLYLSREISYKLKAPVTIFLLCGIFCLAPGLGLYKFTYAFFTNNEGGVSASSLAVTVLKSAIAISFGIAIGYELPPQLFYFYRKMNKKNKRLS</sequence>
<evidence type="ECO:0000259" key="9">
    <source>
        <dbReference type="Pfam" id="PF12821"/>
    </source>
</evidence>
<comment type="similarity">
    <text evidence="7">Belongs to the ThrE exporter (TC 2.A.79) family.</text>
</comment>
<feature type="transmembrane region" description="Helical" evidence="8">
    <location>
        <begin position="42"/>
        <end position="66"/>
    </location>
</feature>
<evidence type="ECO:0000256" key="5">
    <source>
        <dbReference type="ARBA" id="ARBA00022989"/>
    </source>
</evidence>
<proteinExistence type="inferred from homology"/>
<feature type="domain" description="Threonine/Serine exporter ThrE" evidence="9">
    <location>
        <begin position="6"/>
        <end position="132"/>
    </location>
</feature>
<feature type="transmembrane region" description="Helical" evidence="8">
    <location>
        <begin position="123"/>
        <end position="144"/>
    </location>
</feature>
<evidence type="ECO:0000256" key="6">
    <source>
        <dbReference type="ARBA" id="ARBA00023136"/>
    </source>
</evidence>
<evidence type="ECO:0000313" key="10">
    <source>
        <dbReference type="EMBL" id="OFI46097.1"/>
    </source>
</evidence>
<evidence type="ECO:0000256" key="8">
    <source>
        <dbReference type="SAM" id="Phobius"/>
    </source>
</evidence>
<keyword evidence="5 8" id="KW-1133">Transmembrane helix</keyword>
<dbReference type="GO" id="GO:0005886">
    <property type="term" value="C:plasma membrane"/>
    <property type="evidence" value="ECO:0007669"/>
    <property type="project" value="UniProtKB-SubCell"/>
</dbReference>
<evidence type="ECO:0000256" key="1">
    <source>
        <dbReference type="ARBA" id="ARBA00004651"/>
    </source>
</evidence>
<evidence type="ECO:0000256" key="2">
    <source>
        <dbReference type="ARBA" id="ARBA00022475"/>
    </source>
</evidence>
<dbReference type="Proteomes" id="UP000177273">
    <property type="component" value="Unassembled WGS sequence"/>
</dbReference>
<evidence type="ECO:0000256" key="3">
    <source>
        <dbReference type="ARBA" id="ARBA00022519"/>
    </source>
</evidence>
<name>A0A9Q5JF69_9LACT</name>
<protein>
    <recommendedName>
        <fullName evidence="9">Threonine/Serine exporter ThrE domain-containing protein</fullName>
    </recommendedName>
</protein>
<keyword evidence="2" id="KW-1003">Cell membrane</keyword>
<comment type="subcellular location">
    <subcellularLocation>
        <location evidence="1">Cell membrane</location>
        <topology evidence="1">Multi-pass membrane protein</topology>
    </subcellularLocation>
</comment>
<keyword evidence="6 8" id="KW-0472">Membrane</keyword>
<keyword evidence="3" id="KW-0997">Cell inner membrane</keyword>
<reference evidence="11" key="1">
    <citation type="submission" date="2016-09" db="EMBL/GenBank/DDBJ databases">
        <title>Draft genome sequence of a novel species of the family Streptococcaceae isolated from flowers.</title>
        <authorList>
            <person name="Chuah L.-O."/>
            <person name="Yap K.-P."/>
            <person name="Thong K.L."/>
            <person name="Liong M.T."/>
            <person name="Ahmad R."/>
            <person name="Rusul G."/>
        </authorList>
    </citation>
    <scope>NUCLEOTIDE SEQUENCE [LARGE SCALE GENOMIC DNA]</scope>
    <source>
        <strain evidence="11">HibF3</strain>
    </source>
</reference>
<comment type="caution">
    <text evidence="10">The sequence shown here is derived from an EMBL/GenBank/DDBJ whole genome shotgun (WGS) entry which is preliminary data.</text>
</comment>
<keyword evidence="4 8" id="KW-0812">Transmembrane</keyword>
<feature type="transmembrane region" description="Helical" evidence="8">
    <location>
        <begin position="78"/>
        <end position="103"/>
    </location>
</feature>
<dbReference type="GO" id="GO:0015744">
    <property type="term" value="P:succinate transport"/>
    <property type="evidence" value="ECO:0007669"/>
    <property type="project" value="TreeGrafter"/>
</dbReference>
<evidence type="ECO:0000256" key="7">
    <source>
        <dbReference type="ARBA" id="ARBA00034125"/>
    </source>
</evidence>
<evidence type="ECO:0000256" key="4">
    <source>
        <dbReference type="ARBA" id="ARBA00022692"/>
    </source>
</evidence>
<dbReference type="EMBL" id="MKIQ01000029">
    <property type="protein sequence ID" value="OFI46097.1"/>
    <property type="molecule type" value="Genomic_DNA"/>
</dbReference>
<dbReference type="AlphaFoldDB" id="A0A9Q5JF69"/>
<dbReference type="OrthoDB" id="9810047at2"/>
<gene>
    <name evidence="10" type="ORF">BG262_06325</name>
</gene>
<organism evidence="10 11">
    <name type="scientific">Floricoccus penangensis</name>
    <dbReference type="NCBI Taxonomy" id="1859475"/>
    <lineage>
        <taxon>Bacteria</taxon>
        <taxon>Bacillati</taxon>
        <taxon>Bacillota</taxon>
        <taxon>Bacilli</taxon>
        <taxon>Lactobacillales</taxon>
        <taxon>Streptococcaceae</taxon>
        <taxon>Floricoccus</taxon>
    </lineage>
</organism>
<dbReference type="PANTHER" id="PTHR34390">
    <property type="entry name" value="UPF0442 PROTEIN YJJB-RELATED"/>
    <property type="match status" value="1"/>
</dbReference>
<accession>A0A9Q5JF69</accession>
<dbReference type="InterPro" id="IPR024528">
    <property type="entry name" value="ThrE_2"/>
</dbReference>
<evidence type="ECO:0000313" key="11">
    <source>
        <dbReference type="Proteomes" id="UP000177273"/>
    </source>
</evidence>
<keyword evidence="11" id="KW-1185">Reference proteome</keyword>